<dbReference type="KEGG" id="vih:AB0763_08485"/>
<evidence type="ECO:0008006" key="2">
    <source>
        <dbReference type="Google" id="ProtNLM"/>
    </source>
</evidence>
<dbReference type="EMBL" id="CP162601">
    <property type="protein sequence ID" value="XDK24264.1"/>
    <property type="molecule type" value="Genomic_DNA"/>
</dbReference>
<reference evidence="1" key="1">
    <citation type="submission" date="2024-07" db="EMBL/GenBank/DDBJ databases">
        <title>Genome Analysis of a Potential Novel Vibrio Species Secreting pH- and Thermo-stable Alginate Lyase and its Application in Producing Alginate Oligosaccharides.</title>
        <authorList>
            <person name="Huang H."/>
            <person name="Bao K."/>
        </authorList>
    </citation>
    <scope>NUCLEOTIDE SEQUENCE</scope>
    <source>
        <strain evidence="1">HB236076</strain>
    </source>
</reference>
<proteinExistence type="predicted"/>
<evidence type="ECO:0000313" key="1">
    <source>
        <dbReference type="EMBL" id="XDK24264.1"/>
    </source>
</evidence>
<gene>
    <name evidence="1" type="ORF">AB0763_08485</name>
</gene>
<dbReference type="AlphaFoldDB" id="A0AB39HDN8"/>
<sequence>MFIMISISLSLLFLVGLYLLSQQRDALYSRHYELLMGLRELISHCREHRQLTHYALQFDDYRPEDLALVAQQMDVTCEHLVDTAPVETRAMFRILQIKIHDITRDWSRFSLAKNQMRHGEAIRQCLFLLDDMLVTWLRKMDRDDLTYDYHRHWHVIVDSLDALTQMRIAIEDNQPQRLRERGEVLIRRLHQLSLISKVSSRSPSSGQVIKQLEELCESTQHLLDADARALYQLTTALSLTIFTTYDNLVADVISQFDSPLPTLTMI</sequence>
<dbReference type="RefSeq" id="WP_306100323.1">
    <property type="nucleotide sequence ID" value="NZ_CP162601.1"/>
</dbReference>
<accession>A0AB39HDN8</accession>
<name>A0AB39HDN8_9VIBR</name>
<organism evidence="1">
    <name type="scientific">Vibrio sp. HB236076</name>
    <dbReference type="NCBI Taxonomy" id="3232307"/>
    <lineage>
        <taxon>Bacteria</taxon>
        <taxon>Pseudomonadati</taxon>
        <taxon>Pseudomonadota</taxon>
        <taxon>Gammaproteobacteria</taxon>
        <taxon>Vibrionales</taxon>
        <taxon>Vibrionaceae</taxon>
        <taxon>Vibrio</taxon>
    </lineage>
</organism>
<protein>
    <recommendedName>
        <fullName evidence="2">Nitrate/nitrite sensing protein domain-containing protein</fullName>
    </recommendedName>
</protein>